<feature type="region of interest" description="Disordered" evidence="6">
    <location>
        <begin position="823"/>
        <end position="851"/>
    </location>
</feature>
<dbReference type="Pfam" id="PF13445">
    <property type="entry name" value="zf-RING_UBOX"/>
    <property type="match status" value="1"/>
</dbReference>
<evidence type="ECO:0000256" key="6">
    <source>
        <dbReference type="SAM" id="MobiDB-lite"/>
    </source>
</evidence>
<dbReference type="Gene3D" id="3.30.40.10">
    <property type="entry name" value="Zinc/RING finger domain, C3HC4 (zinc finger)"/>
    <property type="match status" value="2"/>
</dbReference>
<dbReference type="SMART" id="SM00184">
    <property type="entry name" value="RING"/>
    <property type="match status" value="1"/>
</dbReference>
<dbReference type="InterPro" id="IPR027370">
    <property type="entry name" value="Znf-RING_euk"/>
</dbReference>
<dbReference type="InterPro" id="IPR038718">
    <property type="entry name" value="SNF2-like_sf"/>
</dbReference>
<keyword evidence="2" id="KW-0479">Metal-binding</keyword>
<dbReference type="InterPro" id="IPR017907">
    <property type="entry name" value="Znf_RING_CS"/>
</dbReference>
<reference evidence="9" key="2">
    <citation type="submission" date="2025-08" db="UniProtKB">
        <authorList>
            <consortium name="RefSeq"/>
        </authorList>
    </citation>
    <scope>IDENTIFICATION</scope>
    <source>
        <tissue evidence="9">Leaf</tissue>
    </source>
</reference>
<evidence type="ECO:0000256" key="4">
    <source>
        <dbReference type="ARBA" id="ARBA00022833"/>
    </source>
</evidence>
<evidence type="ECO:0000313" key="9">
    <source>
        <dbReference type="RefSeq" id="XP_009782134.1"/>
    </source>
</evidence>
<dbReference type="InterPro" id="IPR027417">
    <property type="entry name" value="P-loop_NTPase"/>
</dbReference>
<gene>
    <name evidence="9" type="primary">LOC104230919</name>
</gene>
<comment type="similarity">
    <text evidence="1">Belongs to the SNF2/RAD54 helicase family. RAD16 subfamily.</text>
</comment>
<dbReference type="PANTHER" id="PTHR45865:SF1">
    <property type="entry name" value="E3 UBIQUITIN-PROTEIN LIGASE SHPRH"/>
    <property type="match status" value="1"/>
</dbReference>
<feature type="compositionally biased region" description="Polar residues" evidence="6">
    <location>
        <begin position="1260"/>
        <end position="1274"/>
    </location>
</feature>
<dbReference type="PROSITE" id="PS01359">
    <property type="entry name" value="ZF_PHD_1"/>
    <property type="match status" value="1"/>
</dbReference>
<dbReference type="SMART" id="SM00487">
    <property type="entry name" value="DEXDc"/>
    <property type="match status" value="1"/>
</dbReference>
<feature type="region of interest" description="Disordered" evidence="6">
    <location>
        <begin position="1"/>
        <end position="33"/>
    </location>
</feature>
<dbReference type="InterPro" id="IPR019786">
    <property type="entry name" value="Zinc_finger_PHD-type_CS"/>
</dbReference>
<protein>
    <submittedName>
        <fullName evidence="9">E3 ubiquitin-protein ligase SHPRH isoform X2</fullName>
    </submittedName>
</protein>
<reference evidence="8" key="1">
    <citation type="journal article" date="2013" name="Genome Biol.">
        <title>Reference genomes and transcriptomes of Nicotiana sylvestris and Nicotiana tomentosiformis.</title>
        <authorList>
            <person name="Sierro N."/>
            <person name="Battey J.N."/>
            <person name="Ouadi S."/>
            <person name="Bovet L."/>
            <person name="Goepfert S."/>
            <person name="Bakaher N."/>
            <person name="Peitsch M.C."/>
            <person name="Ivanov N.V."/>
        </authorList>
    </citation>
    <scope>NUCLEOTIDE SEQUENCE [LARGE SCALE GENOMIC DNA]</scope>
</reference>
<dbReference type="InterPro" id="IPR011011">
    <property type="entry name" value="Znf_FYVE_PHD"/>
</dbReference>
<feature type="domain" description="RING-type" evidence="7">
    <location>
        <begin position="1295"/>
        <end position="1345"/>
    </location>
</feature>
<evidence type="ECO:0000256" key="1">
    <source>
        <dbReference type="ARBA" id="ARBA00008438"/>
    </source>
</evidence>
<dbReference type="PROSITE" id="PS50089">
    <property type="entry name" value="ZF_RING_2"/>
    <property type="match status" value="1"/>
</dbReference>
<dbReference type="GO" id="GO:0008270">
    <property type="term" value="F:zinc ion binding"/>
    <property type="evidence" value="ECO:0007669"/>
    <property type="project" value="UniProtKB-KW"/>
</dbReference>
<sequence length="1438" mass="161454">MGRRKSKPNRSVGILEGEVPNGQLNGKTDAETAKKDESFEVDVPFFVEIDRSNWLSDEHMDISEIVLSDLNVSEEFGHYVLDEEFCRDSRYMLRFRVSNVNEYLSRIKLGHWPVLSASSICLEIVVKKEEEGLEENVVLVEGNFDGPDEGISGLVHLASLKFLTLRLVTGHIVPSCLASIRLRVEILKSAFDACESLLDTSRQLWKKSMMHVMAWLRPEVVTSEARYGYEVAAHSDVGLASGLAESSASRKCSRFDVASFYEAIKPSKEEPMLDDNLPGLLPKLRPYQRRAAYWMVRREKRNFDGSLQSKTNHFISPICMRLSLIDTSMTIYYNPFCGNVSLHPEIPPPVVPGGILADEMGLGKTVELLACIFGHQVPSSCVGNFTGELLCDEGQKNSLKRLKRERVECICGSVSESIRYKGLWVQCDVCDAWLHADCVGYSPKKKYAKCEAILNGQQSTVNMCKRAKRKNNVKIVEMEGGYICEQCSELIQATVAPVATGATLIVCPAPILPQWHAEIVRYPVIPTLLTRILWWRICLDEAQMVETNAAAATEMALRLHGVHRWCITGTPIQRKLDDLFGLLRFLNASPFNIFRWWTDIIRDPYEKGDSRAMAFTHDFFKHLMWRSSKMNVADELQLPPQEECVSWLSLSPIEEHFYQRQHETCVNDARELIESFKNDIYKRKAPGFQLEDAASDVVITNIEAAKLFNSLLKLRQACCHPQVGSSGLRSLQQSPMTMEEILSVLVTKTKVEGEEALRRLVVALNALAGIAIINQNYSQAVSLYQEALALAEDHSEDFRLDPLLNIHITHNLAEILPLTSDSSKKLESAPGSPRDKVSNMEDAGQSDKGALHGEDKIKEESILVASSCDPSNLMSNSLAKDYVDEKSETKLKLSTCTSYESLRTACENLKKKFLSVFSLKLAGAQQEFKKSYDQVCNAFSDRKNQYSAWWLEVLHHIEQNKDSSNELIRKIGEAVSGTLNTSRASKVASCFRSITALKIYIQSGLDSLESSRESLLVKLFEIDKTMGNPRKGDIARVRYCPECYADADGVLCVHCELNDLFQVYEARLFRLNKGKRGEVITSAEEAVDLQKKKSALNRFYTTLTRTDKNSGSATAEYEDFGKKRDLEDIMVSKAPSDLEVVLGLIKSNSRGLLDAEGVLAAKKQLQLLEGMRKEYAQARLLSTAQAHVLRAHDEIMMATSRLRLKKDENDKSIDALDQGELDAANAEWSSEKFFFLSSLSRTKGQLRYLKGLVQSKQNNHCASSENSTIAQATMDSPAHAEEKTEYQARTEEHTCPVCQEKLNNQKMVFQCGHVICCKCLFAMTEKRLALHGKPQVNWLMCPTCRQHTDCRNIAYADDSQNKSYPSSSIVSENSEASVNVRGSYSTKIEAVTRRILWITSSNLAAKVLVFSSWNDVLDVLEHAFAANNITFVRMKGGR</sequence>
<dbReference type="Pfam" id="PF21324">
    <property type="entry name" value="SHPRH_helical-2nd"/>
    <property type="match status" value="1"/>
</dbReference>
<dbReference type="InterPro" id="IPR048686">
    <property type="entry name" value="SHPRH_helical_1st"/>
</dbReference>
<dbReference type="CDD" id="cd15517">
    <property type="entry name" value="PHD_TCF19_like"/>
    <property type="match status" value="1"/>
</dbReference>
<organism evidence="8 9">
    <name type="scientific">Nicotiana sylvestris</name>
    <name type="common">Wood tobacco</name>
    <name type="synonym">South American tobacco</name>
    <dbReference type="NCBI Taxonomy" id="4096"/>
    <lineage>
        <taxon>Eukaryota</taxon>
        <taxon>Viridiplantae</taxon>
        <taxon>Streptophyta</taxon>
        <taxon>Embryophyta</taxon>
        <taxon>Tracheophyta</taxon>
        <taxon>Spermatophyta</taxon>
        <taxon>Magnoliopsida</taxon>
        <taxon>eudicotyledons</taxon>
        <taxon>Gunneridae</taxon>
        <taxon>Pentapetalae</taxon>
        <taxon>asterids</taxon>
        <taxon>lamiids</taxon>
        <taxon>Solanales</taxon>
        <taxon>Solanaceae</taxon>
        <taxon>Nicotianoideae</taxon>
        <taxon>Nicotianeae</taxon>
        <taxon>Nicotiana</taxon>
    </lineage>
</organism>
<dbReference type="InterPro" id="IPR000330">
    <property type="entry name" value="SNF2_N"/>
</dbReference>
<dbReference type="InterPro" id="IPR048695">
    <property type="entry name" value="SHPRH_helical_2nd"/>
</dbReference>
<dbReference type="Pfam" id="PF00176">
    <property type="entry name" value="SNF2-rel_dom"/>
    <property type="match status" value="2"/>
</dbReference>
<dbReference type="SUPFAM" id="SSF57903">
    <property type="entry name" value="FYVE/PHD zinc finger"/>
    <property type="match status" value="1"/>
</dbReference>
<dbReference type="SUPFAM" id="SSF52540">
    <property type="entry name" value="P-loop containing nucleoside triphosphate hydrolases"/>
    <property type="match status" value="2"/>
</dbReference>
<dbReference type="InterPro" id="IPR052583">
    <property type="entry name" value="ATP-helicase/E3_Ub-Ligase"/>
</dbReference>
<dbReference type="Proteomes" id="UP000189701">
    <property type="component" value="Unplaced"/>
</dbReference>
<dbReference type="RefSeq" id="XP_009782134.1">
    <property type="nucleotide sequence ID" value="XM_009783832.1"/>
</dbReference>
<dbReference type="InterPro" id="IPR013083">
    <property type="entry name" value="Znf_RING/FYVE/PHD"/>
</dbReference>
<feature type="region of interest" description="Disordered" evidence="6">
    <location>
        <begin position="1260"/>
        <end position="1285"/>
    </location>
</feature>
<dbReference type="GO" id="GO:0005524">
    <property type="term" value="F:ATP binding"/>
    <property type="evidence" value="ECO:0007669"/>
    <property type="project" value="InterPro"/>
</dbReference>
<accession>A0A1U7X5H6</accession>
<feature type="compositionally biased region" description="Basic and acidic residues" evidence="6">
    <location>
        <begin position="823"/>
        <end position="839"/>
    </location>
</feature>
<dbReference type="Pfam" id="PF21325">
    <property type="entry name" value="SHPRH_helical-1st"/>
    <property type="match status" value="1"/>
</dbReference>
<dbReference type="PROSITE" id="PS00518">
    <property type="entry name" value="ZF_RING_1"/>
    <property type="match status" value="1"/>
</dbReference>
<keyword evidence="8" id="KW-1185">Reference proteome</keyword>
<dbReference type="Gene3D" id="3.40.50.10810">
    <property type="entry name" value="Tandem AAA-ATPase domain"/>
    <property type="match status" value="1"/>
</dbReference>
<name>A0A1U7X5H6_NICSY</name>
<evidence type="ECO:0000256" key="2">
    <source>
        <dbReference type="ARBA" id="ARBA00022723"/>
    </source>
</evidence>
<dbReference type="PANTHER" id="PTHR45865">
    <property type="entry name" value="E3 UBIQUITIN-PROTEIN LIGASE SHPRH FAMILY MEMBER"/>
    <property type="match status" value="1"/>
</dbReference>
<keyword evidence="3 5" id="KW-0863">Zinc-finger</keyword>
<evidence type="ECO:0000256" key="3">
    <source>
        <dbReference type="ARBA" id="ARBA00022771"/>
    </source>
</evidence>
<evidence type="ECO:0000259" key="7">
    <source>
        <dbReference type="PROSITE" id="PS50089"/>
    </source>
</evidence>
<proteinExistence type="inferred from homology"/>
<evidence type="ECO:0000313" key="8">
    <source>
        <dbReference type="Proteomes" id="UP000189701"/>
    </source>
</evidence>
<evidence type="ECO:0000256" key="5">
    <source>
        <dbReference type="PROSITE-ProRule" id="PRU00175"/>
    </source>
</evidence>
<dbReference type="InterPro" id="IPR001965">
    <property type="entry name" value="Znf_PHD"/>
</dbReference>
<dbReference type="InterPro" id="IPR014001">
    <property type="entry name" value="Helicase_ATP-bd"/>
</dbReference>
<dbReference type="Gene3D" id="3.40.50.300">
    <property type="entry name" value="P-loop containing nucleotide triphosphate hydrolases"/>
    <property type="match status" value="1"/>
</dbReference>
<dbReference type="SUPFAM" id="SSF57850">
    <property type="entry name" value="RING/U-box"/>
    <property type="match status" value="1"/>
</dbReference>
<dbReference type="InterPro" id="IPR001841">
    <property type="entry name" value="Znf_RING"/>
</dbReference>
<keyword evidence="4" id="KW-0862">Zinc</keyword>
<dbReference type="SMART" id="SM00249">
    <property type="entry name" value="PHD"/>
    <property type="match status" value="1"/>
</dbReference>